<evidence type="ECO:0000259" key="11">
    <source>
        <dbReference type="PROSITE" id="PS50157"/>
    </source>
</evidence>
<evidence type="ECO:0000256" key="6">
    <source>
        <dbReference type="ARBA" id="ARBA00022771"/>
    </source>
</evidence>
<dbReference type="Proteomes" id="UP000268535">
    <property type="component" value="Unassembled WGS sequence"/>
</dbReference>
<dbReference type="EMBL" id="ML009291">
    <property type="protein sequence ID" value="RKO97379.1"/>
    <property type="molecule type" value="Genomic_DNA"/>
</dbReference>
<dbReference type="PROSITE" id="PS50157">
    <property type="entry name" value="ZINC_FINGER_C2H2_2"/>
    <property type="match status" value="1"/>
</dbReference>
<dbReference type="GO" id="GO:0005634">
    <property type="term" value="C:nucleus"/>
    <property type="evidence" value="ECO:0007669"/>
    <property type="project" value="UniProtKB-SubCell"/>
</dbReference>
<feature type="non-terminal residue" evidence="12">
    <location>
        <position position="109"/>
    </location>
</feature>
<proteinExistence type="inferred from homology"/>
<dbReference type="InterPro" id="IPR036236">
    <property type="entry name" value="Znf_C2H2_sf"/>
</dbReference>
<dbReference type="GO" id="GO:0043021">
    <property type="term" value="F:ribonucleoprotein complex binding"/>
    <property type="evidence" value="ECO:0007669"/>
    <property type="project" value="UniProtKB-ARBA"/>
</dbReference>
<evidence type="ECO:0000256" key="8">
    <source>
        <dbReference type="ARBA" id="ARBA00023242"/>
    </source>
</evidence>
<dbReference type="FunFam" id="3.30.160.60:FF:000299">
    <property type="entry name" value="Zinc finger protein 593"/>
    <property type="match status" value="1"/>
</dbReference>
<protein>
    <recommendedName>
        <fullName evidence="11">C2H2-type domain-containing protein</fullName>
    </recommendedName>
</protein>
<evidence type="ECO:0000256" key="10">
    <source>
        <dbReference type="PROSITE-ProRule" id="PRU00042"/>
    </source>
</evidence>
<evidence type="ECO:0000256" key="2">
    <source>
        <dbReference type="ARBA" id="ARBA00004496"/>
    </source>
</evidence>
<dbReference type="STRING" id="1555241.A0A4P9WVL5"/>
<reference evidence="14 15" key="1">
    <citation type="journal article" date="2018" name="Nat. Microbiol.">
        <title>Leveraging single-cell genomics to expand the fungal tree of life.</title>
        <authorList>
            <person name="Ahrendt S.R."/>
            <person name="Quandt C.A."/>
            <person name="Ciobanu D."/>
            <person name="Clum A."/>
            <person name="Salamov A."/>
            <person name="Andreopoulos B."/>
            <person name="Cheng J.F."/>
            <person name="Woyke T."/>
            <person name="Pelin A."/>
            <person name="Henrissat B."/>
            <person name="Reynolds N.K."/>
            <person name="Benny G.L."/>
            <person name="Smith M.E."/>
            <person name="James T.Y."/>
            <person name="Grigoriev I.V."/>
        </authorList>
    </citation>
    <scope>NUCLEOTIDE SEQUENCE [LARGE SCALE GENOMIC DNA]</scope>
    <source>
        <strain evidence="14 15">ATCC 52028</strain>
    </source>
</reference>
<gene>
    <name evidence="12" type="ORF">CAUPRSCDRAFT_3232</name>
    <name evidence="13" type="ORF">CXG81DRAFT_4963</name>
</gene>
<keyword evidence="3" id="KW-0963">Cytoplasm</keyword>
<keyword evidence="6 10" id="KW-0863">Zinc-finger</keyword>
<dbReference type="OrthoDB" id="24683at2759"/>
<dbReference type="GO" id="GO:0042254">
    <property type="term" value="P:ribosome biogenesis"/>
    <property type="evidence" value="ECO:0007669"/>
    <property type="project" value="UniProtKB-KW"/>
</dbReference>
<dbReference type="GO" id="GO:0005737">
    <property type="term" value="C:cytoplasm"/>
    <property type="evidence" value="ECO:0007669"/>
    <property type="project" value="UniProtKB-SubCell"/>
</dbReference>
<dbReference type="PANTHER" id="PTHR46095:SF1">
    <property type="entry name" value="ZINC FINGER PROTEIN 593"/>
    <property type="match status" value="1"/>
</dbReference>
<evidence type="ECO:0000256" key="9">
    <source>
        <dbReference type="ARBA" id="ARBA00038064"/>
    </source>
</evidence>
<comment type="similarity">
    <text evidence="9">Belongs to the ZNF593/BUD20 C2H2-type zinc-finger protein family.</text>
</comment>
<keyword evidence="7" id="KW-0862">Zinc</keyword>
<evidence type="ECO:0000256" key="1">
    <source>
        <dbReference type="ARBA" id="ARBA00004123"/>
    </source>
</evidence>
<dbReference type="EMBL" id="ML014244">
    <property type="protein sequence ID" value="RKO99953.1"/>
    <property type="molecule type" value="Genomic_DNA"/>
</dbReference>
<organism evidence="12 14">
    <name type="scientific">Caulochytrium protostelioides</name>
    <dbReference type="NCBI Taxonomy" id="1555241"/>
    <lineage>
        <taxon>Eukaryota</taxon>
        <taxon>Fungi</taxon>
        <taxon>Fungi incertae sedis</taxon>
        <taxon>Chytridiomycota</taxon>
        <taxon>Chytridiomycota incertae sedis</taxon>
        <taxon>Chytridiomycetes</taxon>
        <taxon>Caulochytriales</taxon>
        <taxon>Caulochytriaceae</taxon>
        <taxon>Caulochytrium</taxon>
    </lineage>
</organism>
<dbReference type="SUPFAM" id="SSF57667">
    <property type="entry name" value="beta-beta-alpha zinc fingers"/>
    <property type="match status" value="1"/>
</dbReference>
<dbReference type="InterPro" id="IPR013087">
    <property type="entry name" value="Znf_C2H2_type"/>
</dbReference>
<keyword evidence="5" id="KW-0479">Metal-binding</keyword>
<keyword evidence="15" id="KW-1185">Reference proteome</keyword>
<reference evidence="12" key="3">
    <citation type="submission" date="2018-08" db="EMBL/GenBank/DDBJ databases">
        <title>Leveraging single-cell genomics to expand the Fungal Tree of Life.</title>
        <authorList>
            <consortium name="DOE Joint Genome Institute"/>
            <person name="Ahrendt S.R."/>
            <person name="Quandt C.A."/>
            <person name="Ciobanu D."/>
            <person name="Clum A."/>
            <person name="Salamov A."/>
            <person name="Andreopoulos B."/>
            <person name="Cheng J.-F."/>
            <person name="Woyke T."/>
            <person name="Pelin A."/>
            <person name="Henrissat B."/>
            <person name="Reynolds N."/>
            <person name="Benny G.L."/>
            <person name="Smith M.E."/>
            <person name="James T.Y."/>
            <person name="Grigoriev I.V."/>
        </authorList>
    </citation>
    <scope>NUCLEOTIDE SEQUENCE</scope>
    <source>
        <strain evidence="12">ATCC 52028</strain>
    </source>
</reference>
<dbReference type="InterPro" id="IPR022755">
    <property type="entry name" value="Znf_C2H2_jaz"/>
</dbReference>
<evidence type="ECO:0000313" key="14">
    <source>
        <dbReference type="Proteomes" id="UP000268535"/>
    </source>
</evidence>
<evidence type="ECO:0000313" key="13">
    <source>
        <dbReference type="EMBL" id="RKO99953.1"/>
    </source>
</evidence>
<dbReference type="Gene3D" id="3.30.160.60">
    <property type="entry name" value="Classic Zinc Finger"/>
    <property type="match status" value="1"/>
</dbReference>
<sequence length="109" mass="12740">MSRVARKRMHRNNREIIRRSRTRARVKDLDQIHDDLANPDKVRVEHDDPDLPGGGQFYCMECARHFMGEPELAIHRRGKLHKRRLTKLRADPYTQKEAELAAGLKTDNG</sequence>
<dbReference type="InterPro" id="IPR051879">
    <property type="entry name" value="C2H2-ZF_Maturation_Protein"/>
</dbReference>
<dbReference type="PROSITE" id="PS00028">
    <property type="entry name" value="ZINC_FINGER_C2H2_1"/>
    <property type="match status" value="1"/>
</dbReference>
<dbReference type="Pfam" id="PF12171">
    <property type="entry name" value="zf-C2H2_jaz"/>
    <property type="match status" value="1"/>
</dbReference>
<evidence type="ECO:0000313" key="15">
    <source>
        <dbReference type="Proteomes" id="UP000274922"/>
    </source>
</evidence>
<evidence type="ECO:0000256" key="4">
    <source>
        <dbReference type="ARBA" id="ARBA00022517"/>
    </source>
</evidence>
<reference evidence="13" key="2">
    <citation type="submission" date="2018-04" db="EMBL/GenBank/DDBJ databases">
        <title>Leveraging single-cell genomics to expand the Fungal Tree of Life.</title>
        <authorList>
            <consortium name="DOE Joint Genome Institute"/>
            <person name="Ahrendt S.R."/>
            <person name="Quandt C.A."/>
            <person name="Ciobanu D."/>
            <person name="Clum A."/>
            <person name="Salamov A."/>
            <person name="Andreopoulos B."/>
            <person name="Cheng J.-F."/>
            <person name="Woyke T."/>
            <person name="Pelin A."/>
            <person name="Henrissat B."/>
            <person name="Benny G.L."/>
            <person name="Smith M.E."/>
            <person name="James T.Y."/>
            <person name="Grigoriev I.V."/>
        </authorList>
    </citation>
    <scope>NUCLEOTIDE SEQUENCE</scope>
    <source>
        <strain evidence="13">ATCC 52028</strain>
    </source>
</reference>
<accession>A0A4P9WVL5</accession>
<dbReference type="Proteomes" id="UP000274922">
    <property type="component" value="Unassembled WGS sequence"/>
</dbReference>
<dbReference type="GO" id="GO:0008270">
    <property type="term" value="F:zinc ion binding"/>
    <property type="evidence" value="ECO:0007669"/>
    <property type="project" value="UniProtKB-KW"/>
</dbReference>
<dbReference type="AlphaFoldDB" id="A0A4P9WVL5"/>
<comment type="subcellular location">
    <subcellularLocation>
        <location evidence="2">Cytoplasm</location>
    </subcellularLocation>
    <subcellularLocation>
        <location evidence="1">Nucleus</location>
    </subcellularLocation>
</comment>
<keyword evidence="8" id="KW-0539">Nucleus</keyword>
<dbReference type="PANTHER" id="PTHR46095">
    <property type="entry name" value="ZINC FINGER PROTEIN 593"/>
    <property type="match status" value="1"/>
</dbReference>
<evidence type="ECO:0000256" key="3">
    <source>
        <dbReference type="ARBA" id="ARBA00022490"/>
    </source>
</evidence>
<keyword evidence="4" id="KW-0690">Ribosome biogenesis</keyword>
<name>A0A4P9WVL5_9FUNG</name>
<evidence type="ECO:0000313" key="12">
    <source>
        <dbReference type="EMBL" id="RKO97379.1"/>
    </source>
</evidence>
<evidence type="ECO:0000256" key="7">
    <source>
        <dbReference type="ARBA" id="ARBA00022833"/>
    </source>
</evidence>
<evidence type="ECO:0000256" key="5">
    <source>
        <dbReference type="ARBA" id="ARBA00022723"/>
    </source>
</evidence>
<feature type="domain" description="C2H2-type" evidence="11">
    <location>
        <begin position="57"/>
        <end position="86"/>
    </location>
</feature>